<organism evidence="1 2">
    <name type="scientific">Romanomermis culicivorax</name>
    <name type="common">Nematode worm</name>
    <dbReference type="NCBI Taxonomy" id="13658"/>
    <lineage>
        <taxon>Eukaryota</taxon>
        <taxon>Metazoa</taxon>
        <taxon>Ecdysozoa</taxon>
        <taxon>Nematoda</taxon>
        <taxon>Enoplea</taxon>
        <taxon>Dorylaimia</taxon>
        <taxon>Mermithida</taxon>
        <taxon>Mermithoidea</taxon>
        <taxon>Mermithidae</taxon>
        <taxon>Romanomermis</taxon>
    </lineage>
</organism>
<evidence type="ECO:0000313" key="1">
    <source>
        <dbReference type="Proteomes" id="UP000887565"/>
    </source>
</evidence>
<name>A0A915HXY9_ROMCU</name>
<sequence>MISASEDKEKNTFRYKMLGSDRLIEKLVFIKCNANIFLNCAELGVYVTMSL</sequence>
<dbReference type="AlphaFoldDB" id="A0A915HXY9"/>
<accession>A0A915HXY9</accession>
<keyword evidence="1" id="KW-1185">Reference proteome</keyword>
<reference evidence="2" key="1">
    <citation type="submission" date="2022-11" db="UniProtKB">
        <authorList>
            <consortium name="WormBaseParasite"/>
        </authorList>
    </citation>
    <scope>IDENTIFICATION</scope>
</reference>
<protein>
    <submittedName>
        <fullName evidence="2">Uncharacterized protein</fullName>
    </submittedName>
</protein>
<dbReference type="WBParaSite" id="nRc.2.0.1.t06432-RA">
    <property type="protein sequence ID" value="nRc.2.0.1.t06432-RA"/>
    <property type="gene ID" value="nRc.2.0.1.g06432"/>
</dbReference>
<evidence type="ECO:0000313" key="2">
    <source>
        <dbReference type="WBParaSite" id="nRc.2.0.1.t06432-RA"/>
    </source>
</evidence>
<proteinExistence type="predicted"/>
<dbReference type="Proteomes" id="UP000887565">
    <property type="component" value="Unplaced"/>
</dbReference>